<keyword evidence="2" id="KW-0853">WD repeat</keyword>
<feature type="repeat" description="WD" evidence="2">
    <location>
        <begin position="612"/>
        <end position="653"/>
    </location>
</feature>
<feature type="repeat" description="WD" evidence="2">
    <location>
        <begin position="478"/>
        <end position="519"/>
    </location>
</feature>
<reference evidence="4" key="1">
    <citation type="submission" date="2025-08" db="UniProtKB">
        <authorList>
            <consortium name="Ensembl"/>
        </authorList>
    </citation>
    <scope>IDENTIFICATION</scope>
</reference>
<accession>A0A8C5LW91</accession>
<dbReference type="OrthoDB" id="5980302at2759"/>
<proteinExistence type="predicted"/>
<dbReference type="InterPro" id="IPR011047">
    <property type="entry name" value="Quinoprotein_ADH-like_sf"/>
</dbReference>
<evidence type="ECO:0000256" key="1">
    <source>
        <dbReference type="ARBA" id="ARBA00022737"/>
    </source>
</evidence>
<dbReference type="InterPro" id="IPR001680">
    <property type="entry name" value="WD40_rpt"/>
</dbReference>
<dbReference type="PROSITE" id="PS50082">
    <property type="entry name" value="WD_REPEATS_2"/>
    <property type="match status" value="3"/>
</dbReference>
<dbReference type="InterPro" id="IPR015943">
    <property type="entry name" value="WD40/YVTN_repeat-like_dom_sf"/>
</dbReference>
<organism evidence="4 5">
    <name type="scientific">Leptobrachium leishanense</name>
    <name type="common">Leishan spiny toad</name>
    <dbReference type="NCBI Taxonomy" id="445787"/>
    <lineage>
        <taxon>Eukaryota</taxon>
        <taxon>Metazoa</taxon>
        <taxon>Chordata</taxon>
        <taxon>Craniata</taxon>
        <taxon>Vertebrata</taxon>
        <taxon>Euteleostomi</taxon>
        <taxon>Amphibia</taxon>
        <taxon>Batrachia</taxon>
        <taxon>Anura</taxon>
        <taxon>Pelobatoidea</taxon>
        <taxon>Megophryidae</taxon>
        <taxon>Leptobrachium</taxon>
    </lineage>
</organism>
<dbReference type="Gene3D" id="2.130.10.10">
    <property type="entry name" value="YVTN repeat-like/Quinoprotein amine dehydrogenase"/>
    <property type="match status" value="4"/>
</dbReference>
<reference evidence="4" key="2">
    <citation type="submission" date="2025-09" db="UniProtKB">
        <authorList>
            <consortium name="Ensembl"/>
        </authorList>
    </citation>
    <scope>IDENTIFICATION</scope>
</reference>
<dbReference type="PROSITE" id="PS50294">
    <property type="entry name" value="WD_REPEATS_REGION"/>
    <property type="match status" value="2"/>
</dbReference>
<feature type="repeat" description="WD" evidence="2">
    <location>
        <begin position="567"/>
        <end position="608"/>
    </location>
</feature>
<keyword evidence="1" id="KW-0677">Repeat</keyword>
<dbReference type="SMART" id="SM00320">
    <property type="entry name" value="WD40"/>
    <property type="match status" value="9"/>
</dbReference>
<dbReference type="PANTHER" id="PTHR44324:SF2">
    <property type="entry name" value="WD REPEAT-CONTAINING PROTEIN 64"/>
    <property type="match status" value="1"/>
</dbReference>
<sequence length="1125" mass="126621">MEAIFAALEACLDELPGEEDSPLNCCMWRRLMEAIRAGRKDAVPVGISLAGCGEGVPVLGTERGAVDELLSDTLEAVVENHELPAEGPPVSLNLNFTCLSTRVYLEVGNSCICPIFGRRRTNPCAGNKSEPFNVLDVLAQRPLPANSKRTSYSRAKPKMTTEKGAFQLSASGMKNRYSKDVFHKRGNRPEPRAKYIKTSENHQREERITKSLIYELDSIFFFSMKETIESATVDKRKWKDNIQCIVKVPEPDVMLTASKKGKLTLYNKKMRSIFSTHIMESYWIMGCTFLPKIKRVVAVADKSIFVWNYNHNIKDYYVIIKPVENYQLCVCSVTSLDQSLNDNILVGDNSGFVSLYCMDPDKLRLSYSEALSTSHPVVMDPGKFLRSRRKIHNGWVERVKFFPELNCFGSCSTDDEVQSFVLDTIDKLDKGILRAFSVCKGVATFEYCVQANLIATAGPDKFIRLWDIQYSKKPLRILHGHSASIIELAINEEDQHLISATRTGEFLVWNLQKFKILQKFEDKEKTPCTKRINTMIYDKQHLKLITGSSAIVVCPLARMIQDTTWVPRTHENIINVLAYNPVCQQVLSVCSESILKVWEYDTGHQIYKKANPHGPSVEVTAAAINANGSYFATGACDGSLKLWDFEIGRELRSVRRRKIYKDKMQRYIQLCFLHNTDQPQMIVTLDISGAIKIIQVRKDENFLLVTVEIIVDPDLWVSTPKPAVNTAEKNTNHPNIKTMAHLTSSSHQEMGYGKPTMCFDTLTIENCAFLATGRVTGTINLYKFGAGAAKYICRMNDEGQDMVNAVLFLYPRKEVSLLPSAQSYESPDESQQDKTTTKTDSKFGRLIPDIKSKHSIVEQPKSIDCFPTEGETCSPLIASGHQDGYLYFWDLKGNKLGKILPVTKHPANPLTALCTSAQSNIVLSGDSEGYITVWRVSIIQVSKSGDIGLEQLIHWRAHLMNVTSLVYEEYKNIVISASDDGSLRLFYASNGDYIGYFGQPRDFLPSKMCLPCDIAETCESRPENHLAMDLTEFKSETNLELSTELPKNLCLDGKLIKSLRTFEVIRRPFKKSIDGDMKYVAVFTNLPLYKLDDTIEVTEGNPAERSAMASNEHLLKNLKSIIISA</sequence>
<evidence type="ECO:0008006" key="6">
    <source>
        <dbReference type="Google" id="ProtNLM"/>
    </source>
</evidence>
<dbReference type="GeneTree" id="ENSGT00940000160037"/>
<dbReference type="Pfam" id="PF00400">
    <property type="entry name" value="WD40"/>
    <property type="match status" value="2"/>
</dbReference>
<dbReference type="Proteomes" id="UP000694569">
    <property type="component" value="Unplaced"/>
</dbReference>
<keyword evidence="5" id="KW-1185">Reference proteome</keyword>
<dbReference type="PANTHER" id="PTHR44324">
    <property type="entry name" value="WD40 REPEAT DOMAIN 95"/>
    <property type="match status" value="1"/>
</dbReference>
<dbReference type="SUPFAM" id="SSF50998">
    <property type="entry name" value="Quinoprotein alcohol dehydrogenase-like"/>
    <property type="match status" value="2"/>
</dbReference>
<evidence type="ECO:0000313" key="5">
    <source>
        <dbReference type="Proteomes" id="UP000694569"/>
    </source>
</evidence>
<dbReference type="Ensembl" id="ENSLLET00000004339.1">
    <property type="protein sequence ID" value="ENSLLEP00000004145.1"/>
    <property type="gene ID" value="ENSLLEG00000002670.1"/>
</dbReference>
<dbReference type="InterPro" id="IPR051242">
    <property type="entry name" value="WD-EF-hand_domain"/>
</dbReference>
<feature type="region of interest" description="Disordered" evidence="3">
    <location>
        <begin position="820"/>
        <end position="839"/>
    </location>
</feature>
<name>A0A8C5LW91_9ANUR</name>
<dbReference type="AlphaFoldDB" id="A0A8C5LW91"/>
<evidence type="ECO:0000313" key="4">
    <source>
        <dbReference type="Ensembl" id="ENSLLEP00000004145.1"/>
    </source>
</evidence>
<evidence type="ECO:0000256" key="3">
    <source>
        <dbReference type="SAM" id="MobiDB-lite"/>
    </source>
</evidence>
<evidence type="ECO:0000256" key="2">
    <source>
        <dbReference type="PROSITE-ProRule" id="PRU00221"/>
    </source>
</evidence>
<protein>
    <recommendedName>
        <fullName evidence="6">WD repeat-containing protein 64</fullName>
    </recommendedName>
</protein>